<reference evidence="2" key="1">
    <citation type="journal article" date="2008" name="Nat. Genet.">
        <title>The Pristionchus pacificus genome provides a unique perspective on nematode lifestyle and parasitism.</title>
        <authorList>
            <person name="Dieterich C."/>
            <person name="Clifton S.W."/>
            <person name="Schuster L.N."/>
            <person name="Chinwalla A."/>
            <person name="Delehaunty K."/>
            <person name="Dinkelacker I."/>
            <person name="Fulton L."/>
            <person name="Fulton R."/>
            <person name="Godfrey J."/>
            <person name="Minx P."/>
            <person name="Mitreva M."/>
            <person name="Roeseler W."/>
            <person name="Tian H."/>
            <person name="Witte H."/>
            <person name="Yang S.P."/>
            <person name="Wilson R.K."/>
            <person name="Sommer R.J."/>
        </authorList>
    </citation>
    <scope>NUCLEOTIDE SEQUENCE [LARGE SCALE GENOMIC DNA]</scope>
    <source>
        <strain evidence="2">PS312</strain>
    </source>
</reference>
<dbReference type="InterPro" id="IPR032675">
    <property type="entry name" value="LRR_dom_sf"/>
</dbReference>
<dbReference type="InterPro" id="IPR003591">
    <property type="entry name" value="Leu-rich_rpt_typical-subtyp"/>
</dbReference>
<proteinExistence type="predicted"/>
<dbReference type="InterPro" id="IPR019426">
    <property type="entry name" value="7TM_GPCR_serpentine_rcpt_Srv"/>
</dbReference>
<dbReference type="AlphaFoldDB" id="A0A2A6CBH0"/>
<organism evidence="1 2">
    <name type="scientific">Pristionchus pacificus</name>
    <name type="common">Parasitic nematode worm</name>
    <dbReference type="NCBI Taxonomy" id="54126"/>
    <lineage>
        <taxon>Eukaryota</taxon>
        <taxon>Metazoa</taxon>
        <taxon>Ecdysozoa</taxon>
        <taxon>Nematoda</taxon>
        <taxon>Chromadorea</taxon>
        <taxon>Rhabditida</taxon>
        <taxon>Rhabditina</taxon>
        <taxon>Diplogasteromorpha</taxon>
        <taxon>Diplogasteroidea</taxon>
        <taxon>Neodiplogasteridae</taxon>
        <taxon>Pristionchus</taxon>
    </lineage>
</organism>
<dbReference type="Proteomes" id="UP000005239">
    <property type="component" value="Unassembled WGS sequence"/>
</dbReference>
<dbReference type="SMART" id="SM00369">
    <property type="entry name" value="LRR_TYP"/>
    <property type="match status" value="10"/>
</dbReference>
<dbReference type="InterPro" id="IPR001611">
    <property type="entry name" value="Leu-rich_rpt"/>
</dbReference>
<dbReference type="PANTHER" id="PTHR31748:SF1">
    <property type="entry name" value="SERPENTINE RECEPTOR, CLASS V"/>
    <property type="match status" value="1"/>
</dbReference>
<keyword evidence="2" id="KW-1185">Reference proteome</keyword>
<dbReference type="EnsemblMetazoa" id="PPA17132.1">
    <property type="protein sequence ID" value="PPA17132.1"/>
    <property type="gene ID" value="WBGene00106686"/>
</dbReference>
<evidence type="ECO:0000313" key="1">
    <source>
        <dbReference type="EnsemblMetazoa" id="PPA17132.1"/>
    </source>
</evidence>
<dbReference type="PROSITE" id="PS51450">
    <property type="entry name" value="LRR"/>
    <property type="match status" value="2"/>
</dbReference>
<dbReference type="Gene3D" id="1.20.1070.10">
    <property type="entry name" value="Rhodopsin 7-helix transmembrane proteins"/>
    <property type="match status" value="2"/>
</dbReference>
<dbReference type="Gene3D" id="3.80.10.10">
    <property type="entry name" value="Ribonuclease Inhibitor"/>
    <property type="match status" value="2"/>
</dbReference>
<name>A0A2A6CBH0_PRIPA</name>
<evidence type="ECO:0000313" key="2">
    <source>
        <dbReference type="Proteomes" id="UP000005239"/>
    </source>
</evidence>
<sequence length="1227" mass="137372">MGLFPSSTDRFGISRILIAYLILTQNLVTAQCPALSGPCRCAPSIFEPVAILCENAGSLSNALQAIAPARNIPIDSLTIVDTAISTIPANAFQGLTILRLVLNRNTLGSIDDQAFNGPLLDSLVELDLNDNNLGQIPQLGVPHLRNLRKLYLNRNRISQLSPGAFSAYQSRDLLLKLSLAGNRLTDGALGDATVFRPLRSLQELSLETNALSAIPSAALVNQRETLTNLNLGLNNINEVPVGALDFPSLTSLSLEFNGITVIVPQAFQGVPNLQFLYMTGNKFPSWQPEMFRFVGQMRTLGIGETPISVIPANAFQHMPNLIRLEMSEAAVDTIERGAFQRTPAIQAIVLNKNRLSQIRADFFAGLNDLYSVDVQGNRIDDVEPLGFANLPSLTHLDISYNQLQTMPANTFDNTFAPKPNDRRVIYACANPWLCDSGLEWFRRLLRDNLDIDIDKPGCVSSCAAGVNGCPIPGTPLRAPDNCAIQDNPQPQPYTGTALSLVGWIILAIIMTILLISICLLALVRYGVSHRRKKQKDQEIMEAEHMPAPYPALGIMPAASSLYISNASHHQQSMSIMDRPYATTTDAMNSSEAPPASRWYQAYIIAETAIPIASSVLVVITLPIYIVVVIVLAIGYHQPGGNQAFYRICMVGGIVDIIAIFVNYFLGILPAHGFYKELYLSSPFMGATYLAMSWGIRYTQNMTATLLAINRLMALIFPVQFRKVWSSDRFCYFAHFLQIFNGCFFGSILYLTTYKYEDNGLGGYYVLFTDESFKKFYYNMSGALASFFITYMIVNYIVILVHFRKMKLTVNSELMREKQRQEHRLLYIALSVCSMEIICYIFVFCSFLLKFEASALLNLKPVRAFYLFYNVSTDLYSCTPPYLLLFFSTPFQRRMRQFLRIDILFTPTVSHFDSSLASLSGVKGICKQEGIIPSIDCVLWEVGGIVDILAILDNYLMGILPARGLFLPFYLSSTKIGATYLVISWGLRYSQNITALLMAINRLTAMVTPTRFRKICLAAHAVQILPGIFFGGILYSTDFYYEDSGLGGIYTMFGDENFKKTYYNVCGTIGSFFIISMISIYIVVWALFRKLRNVSIKKLSVERSYIEVLNSVKKQEMQRQENRLLYISLCICSMEVNMICFIFTIVTFLIKFDPSGLVAIKPVRFFYLFYNANVDIYSSASPYLLIAFSTPFKKRFLQVTRILQLQIKPRIRSISSNIPLSSRLSIVN</sequence>
<dbReference type="Pfam" id="PF13855">
    <property type="entry name" value="LRR_8"/>
    <property type="match status" value="3"/>
</dbReference>
<dbReference type="SUPFAM" id="SSF81321">
    <property type="entry name" value="Family A G protein-coupled receptor-like"/>
    <property type="match status" value="2"/>
</dbReference>
<gene>
    <name evidence="1" type="primary">WBGene00106686</name>
</gene>
<dbReference type="PANTHER" id="PTHR31748">
    <property type="entry name" value="SERPENTINE RECEPTOR, CLASS V"/>
    <property type="match status" value="1"/>
</dbReference>
<accession>A0A2A6CBH0</accession>
<dbReference type="SUPFAM" id="SSF52058">
    <property type="entry name" value="L domain-like"/>
    <property type="match status" value="1"/>
</dbReference>
<dbReference type="Pfam" id="PF10323">
    <property type="entry name" value="7TM_GPCR_Srv"/>
    <property type="match status" value="2"/>
</dbReference>
<reference evidence="1" key="2">
    <citation type="submission" date="2022-06" db="UniProtKB">
        <authorList>
            <consortium name="EnsemblMetazoa"/>
        </authorList>
    </citation>
    <scope>IDENTIFICATION</scope>
    <source>
        <strain evidence="1">PS312</strain>
    </source>
</reference>
<protein>
    <submittedName>
        <fullName evidence="1">Lron-2</fullName>
    </submittedName>
</protein>
<accession>A0A8R1YGD0</accession>